<gene>
    <name evidence="4" type="ORF">N2K84_17395</name>
</gene>
<dbReference type="AlphaFoldDB" id="A0AA42CAZ6"/>
<feature type="domain" description="Sulfatase N-terminal" evidence="3">
    <location>
        <begin position="23"/>
        <end position="418"/>
    </location>
</feature>
<dbReference type="Gene3D" id="3.30.1120.10">
    <property type="match status" value="1"/>
</dbReference>
<comment type="similarity">
    <text evidence="1">Belongs to the sulfatase family.</text>
</comment>
<dbReference type="InterPro" id="IPR050738">
    <property type="entry name" value="Sulfatase"/>
</dbReference>
<dbReference type="RefSeq" id="WP_282593110.1">
    <property type="nucleotide sequence ID" value="NZ_JAPAAF010000039.1"/>
</dbReference>
<dbReference type="Gene3D" id="3.40.720.10">
    <property type="entry name" value="Alkaline Phosphatase, subunit A"/>
    <property type="match status" value="1"/>
</dbReference>
<dbReference type="EMBL" id="JAPAAF010000039">
    <property type="protein sequence ID" value="MCW0484517.1"/>
    <property type="molecule type" value="Genomic_DNA"/>
</dbReference>
<reference evidence="4" key="1">
    <citation type="submission" date="2022-10" db="EMBL/GenBank/DDBJ databases">
        <title>Gaoshiqiia sediminis gen. nov., sp. nov., isolated from coastal sediment.</title>
        <authorList>
            <person name="Yu W.X."/>
            <person name="Mu D.S."/>
            <person name="Du J.Z."/>
            <person name="Liang Y.Q."/>
        </authorList>
    </citation>
    <scope>NUCLEOTIDE SEQUENCE</scope>
    <source>
        <strain evidence="4">A06</strain>
    </source>
</reference>
<sequence length="538" mass="61863">MNKISLLTLATTLTLSVSASEKPNIILIMSDDMGFSDLGCYGGEIQTPNLDKLATNGVRFTQFYNTARCCPTRASLMTGLYPHQTGIGHMTNDPENPKAFDIGLPGYRGFLNRNCVTIAEVLKEAGYSTLMTGKWHLGMHEKNQWPLQRGFDQFYGILAGASNYFEPRYPRGITSGNDTISVNDPDYYTTDAFTDHAISFIRDANSKNPEKPFFLYLAYNAPHWPLNAPTEDIDKYRGRYKDGWQAIREERYIRMIELGIIDSSWTLSPQDSRSWDSLPEEKRKEMALRMEIYAAQVDRMDQNIGRLIDYLEKNNLMDNTIIVFIDDNGACAEGGELGGGPVRQLETRQGYFLTYGQAWANASNTPFKRYKHWIHEGGISSPMIVHWPNGIKENDQGKFIRQYGFLPDIMATFVDLAGTQYPEKYDGNDIRPLEGKSLVPLFKGSEKPVHTEPVFWEHEGNKAVRMGKYKLVMAWNNQNPDKWELYDLETDRTEMNDLSEQFPDKVYEMKRMWNEWAQRVQVEPWSKVLELERKQNKK</sequence>
<proteinExistence type="inferred from homology"/>
<evidence type="ECO:0000313" key="4">
    <source>
        <dbReference type="EMBL" id="MCW0484517.1"/>
    </source>
</evidence>
<organism evidence="4 5">
    <name type="scientific">Gaoshiqia sediminis</name>
    <dbReference type="NCBI Taxonomy" id="2986998"/>
    <lineage>
        <taxon>Bacteria</taxon>
        <taxon>Pseudomonadati</taxon>
        <taxon>Bacteroidota</taxon>
        <taxon>Bacteroidia</taxon>
        <taxon>Marinilabiliales</taxon>
        <taxon>Prolixibacteraceae</taxon>
        <taxon>Gaoshiqia</taxon>
    </lineage>
</organism>
<dbReference type="GO" id="GO:0004065">
    <property type="term" value="F:arylsulfatase activity"/>
    <property type="evidence" value="ECO:0007669"/>
    <property type="project" value="TreeGrafter"/>
</dbReference>
<keyword evidence="2" id="KW-0378">Hydrolase</keyword>
<dbReference type="CDD" id="cd16025">
    <property type="entry name" value="PAS_like"/>
    <property type="match status" value="1"/>
</dbReference>
<dbReference type="Pfam" id="PF00884">
    <property type="entry name" value="Sulfatase"/>
    <property type="match status" value="1"/>
</dbReference>
<name>A0AA42CAZ6_9BACT</name>
<dbReference type="SUPFAM" id="SSF53649">
    <property type="entry name" value="Alkaline phosphatase-like"/>
    <property type="match status" value="1"/>
</dbReference>
<dbReference type="PANTHER" id="PTHR42693:SF53">
    <property type="entry name" value="ENDO-4-O-SULFATASE"/>
    <property type="match status" value="1"/>
</dbReference>
<evidence type="ECO:0000313" key="5">
    <source>
        <dbReference type="Proteomes" id="UP001163821"/>
    </source>
</evidence>
<dbReference type="Proteomes" id="UP001163821">
    <property type="component" value="Unassembled WGS sequence"/>
</dbReference>
<keyword evidence="5" id="KW-1185">Reference proteome</keyword>
<dbReference type="PANTHER" id="PTHR42693">
    <property type="entry name" value="ARYLSULFATASE FAMILY MEMBER"/>
    <property type="match status" value="1"/>
</dbReference>
<evidence type="ECO:0000259" key="3">
    <source>
        <dbReference type="Pfam" id="PF00884"/>
    </source>
</evidence>
<evidence type="ECO:0000256" key="2">
    <source>
        <dbReference type="ARBA" id="ARBA00022801"/>
    </source>
</evidence>
<evidence type="ECO:0000256" key="1">
    <source>
        <dbReference type="ARBA" id="ARBA00008779"/>
    </source>
</evidence>
<accession>A0AA42CAZ6</accession>
<dbReference type="InterPro" id="IPR000917">
    <property type="entry name" value="Sulfatase_N"/>
</dbReference>
<dbReference type="InterPro" id="IPR017850">
    <property type="entry name" value="Alkaline_phosphatase_core_sf"/>
</dbReference>
<protein>
    <submittedName>
        <fullName evidence="4">Arylsulfatase</fullName>
    </submittedName>
</protein>
<dbReference type="FunFam" id="3.40.720.10:FF:000047">
    <property type="entry name" value="Arylsulfatase"/>
    <property type="match status" value="1"/>
</dbReference>
<comment type="caution">
    <text evidence="4">The sequence shown here is derived from an EMBL/GenBank/DDBJ whole genome shotgun (WGS) entry which is preliminary data.</text>
</comment>